<name>A0A139AZQ9_GONPJ</name>
<dbReference type="InterPro" id="IPR036028">
    <property type="entry name" value="SH3-like_dom_sf"/>
</dbReference>
<dbReference type="STRING" id="1344416.A0A139AZQ9"/>
<dbReference type="EMBL" id="KQ965732">
    <property type="protein sequence ID" value="KXS21965.1"/>
    <property type="molecule type" value="Genomic_DNA"/>
</dbReference>
<feature type="domain" description="SH3" evidence="3">
    <location>
        <begin position="202"/>
        <end position="249"/>
    </location>
</feature>
<sequence length="284" mass="27326">MAHGGAQSSAKGVAPQDGGNGVAQSGRAAAFSGGQGGVTQGPEGAAHGYADPGYSHGSASGGYNSSGAYSGSAPGGYSSSGGYSAQGPGMGDLGSFGSFGHNSAQAVGGGGGYGGQGSFGGFGQGPAQAAAGYGAYPSGGAVSGPQGVPSVPVPVLVPGSRRNEPQSGSTNTTGSTAVASGLYERLGGRENGQGVGVRARTVALAEWRPQASDELLIAEGDEVNVETVFADNWCFGHNMTRSGQGVFPAAILGDAPFGLSAAPSSGLGKVGPRVASRALGPIMR</sequence>
<feature type="region of interest" description="Disordered" evidence="2">
    <location>
        <begin position="1"/>
        <end position="57"/>
    </location>
</feature>
<dbReference type="AlphaFoldDB" id="A0A139AZQ9"/>
<gene>
    <name evidence="4" type="ORF">M427DRAFT_51334</name>
</gene>
<evidence type="ECO:0000256" key="2">
    <source>
        <dbReference type="SAM" id="MobiDB-lite"/>
    </source>
</evidence>
<dbReference type="InterPro" id="IPR001452">
    <property type="entry name" value="SH3_domain"/>
</dbReference>
<keyword evidence="5" id="KW-1185">Reference proteome</keyword>
<accession>A0A139AZQ9</accession>
<dbReference type="Pfam" id="PF00018">
    <property type="entry name" value="SH3_1"/>
    <property type="match status" value="1"/>
</dbReference>
<dbReference type="Proteomes" id="UP000070544">
    <property type="component" value="Unassembled WGS sequence"/>
</dbReference>
<evidence type="ECO:0000256" key="1">
    <source>
        <dbReference type="ARBA" id="ARBA00022443"/>
    </source>
</evidence>
<feature type="compositionally biased region" description="Polar residues" evidence="2">
    <location>
        <begin position="1"/>
        <end position="10"/>
    </location>
</feature>
<dbReference type="Gene3D" id="2.30.30.40">
    <property type="entry name" value="SH3 Domains"/>
    <property type="match status" value="1"/>
</dbReference>
<reference evidence="4 5" key="1">
    <citation type="journal article" date="2015" name="Genome Biol. Evol.">
        <title>Phylogenomic analyses indicate that early fungi evolved digesting cell walls of algal ancestors of land plants.</title>
        <authorList>
            <person name="Chang Y."/>
            <person name="Wang S."/>
            <person name="Sekimoto S."/>
            <person name="Aerts A.L."/>
            <person name="Choi C."/>
            <person name="Clum A."/>
            <person name="LaButti K.M."/>
            <person name="Lindquist E.A."/>
            <person name="Yee Ngan C."/>
            <person name="Ohm R.A."/>
            <person name="Salamov A.A."/>
            <person name="Grigoriev I.V."/>
            <person name="Spatafora J.W."/>
            <person name="Berbee M.L."/>
        </authorList>
    </citation>
    <scope>NUCLEOTIDE SEQUENCE [LARGE SCALE GENOMIC DNA]</scope>
    <source>
        <strain evidence="4 5">JEL478</strain>
    </source>
</reference>
<proteinExistence type="predicted"/>
<protein>
    <recommendedName>
        <fullName evidence="3">SH3 domain-containing protein</fullName>
    </recommendedName>
</protein>
<dbReference type="OrthoDB" id="2162987at2759"/>
<evidence type="ECO:0000313" key="4">
    <source>
        <dbReference type="EMBL" id="KXS21965.1"/>
    </source>
</evidence>
<evidence type="ECO:0000259" key="3">
    <source>
        <dbReference type="Pfam" id="PF00018"/>
    </source>
</evidence>
<organism evidence="4 5">
    <name type="scientific">Gonapodya prolifera (strain JEL478)</name>
    <name type="common">Monoblepharis prolifera</name>
    <dbReference type="NCBI Taxonomy" id="1344416"/>
    <lineage>
        <taxon>Eukaryota</taxon>
        <taxon>Fungi</taxon>
        <taxon>Fungi incertae sedis</taxon>
        <taxon>Chytridiomycota</taxon>
        <taxon>Chytridiomycota incertae sedis</taxon>
        <taxon>Monoblepharidomycetes</taxon>
        <taxon>Monoblepharidales</taxon>
        <taxon>Gonapodyaceae</taxon>
        <taxon>Gonapodya</taxon>
    </lineage>
</organism>
<dbReference type="SUPFAM" id="SSF50044">
    <property type="entry name" value="SH3-domain"/>
    <property type="match status" value="1"/>
</dbReference>
<keyword evidence="1" id="KW-0728">SH3 domain</keyword>
<evidence type="ECO:0000313" key="5">
    <source>
        <dbReference type="Proteomes" id="UP000070544"/>
    </source>
</evidence>